<accession>A0A0F9F4M6</accession>
<name>A0A0F9F4M6_9ZZZZ</name>
<reference evidence="1" key="1">
    <citation type="journal article" date="2015" name="Nature">
        <title>Complex archaea that bridge the gap between prokaryotes and eukaryotes.</title>
        <authorList>
            <person name="Spang A."/>
            <person name="Saw J.H."/>
            <person name="Jorgensen S.L."/>
            <person name="Zaremba-Niedzwiedzka K."/>
            <person name="Martijn J."/>
            <person name="Lind A.E."/>
            <person name="van Eijk R."/>
            <person name="Schleper C."/>
            <person name="Guy L."/>
            <person name="Ettema T.J."/>
        </authorList>
    </citation>
    <scope>NUCLEOTIDE SEQUENCE</scope>
</reference>
<dbReference type="AlphaFoldDB" id="A0A0F9F4M6"/>
<protein>
    <submittedName>
        <fullName evidence="1">Uncharacterized protein</fullName>
    </submittedName>
</protein>
<proteinExistence type="predicted"/>
<dbReference type="EMBL" id="LAZR01031980">
    <property type="protein sequence ID" value="KKL52195.1"/>
    <property type="molecule type" value="Genomic_DNA"/>
</dbReference>
<comment type="caution">
    <text evidence="1">The sequence shown here is derived from an EMBL/GenBank/DDBJ whole genome shotgun (WGS) entry which is preliminary data.</text>
</comment>
<sequence>MIIKETVNCVITGAELFKLLSHGQITKGEALIKIKSLAPEASVEEADALLSKINSMVYGRSST</sequence>
<evidence type="ECO:0000313" key="1">
    <source>
        <dbReference type="EMBL" id="KKL52195.1"/>
    </source>
</evidence>
<gene>
    <name evidence="1" type="ORF">LCGC14_2287910</name>
</gene>
<organism evidence="1">
    <name type="scientific">marine sediment metagenome</name>
    <dbReference type="NCBI Taxonomy" id="412755"/>
    <lineage>
        <taxon>unclassified sequences</taxon>
        <taxon>metagenomes</taxon>
        <taxon>ecological metagenomes</taxon>
    </lineage>
</organism>